<comment type="cofactor">
    <cofactor evidence="1">
        <name>Mg(2+)</name>
        <dbReference type="ChEBI" id="CHEBI:18420"/>
    </cofactor>
</comment>
<name>A0ABW2KW04_9PROT</name>
<evidence type="ECO:0000256" key="3">
    <source>
        <dbReference type="RuleBase" id="RU003476"/>
    </source>
</evidence>
<gene>
    <name evidence="5" type="ORF">ACFQPS_13840</name>
</gene>
<evidence type="ECO:0000256" key="1">
    <source>
        <dbReference type="ARBA" id="ARBA00001946"/>
    </source>
</evidence>
<sequence length="152" mass="16833">MTDIQPRPPAHAFPDQPRVGVGCIVWKDDRILLIRRGKPPGEGEWSLPGGSQELGETLADTAAREVWEETGVVVRPTGVLTAVDSILRAPDGRIHFHFTIVNVEADWLSGEPVPGDDALEARWATAEEWRSLVAWPALLEVLDLARMRRTQV</sequence>
<feature type="domain" description="Nudix hydrolase" evidence="4">
    <location>
        <begin position="16"/>
        <end position="146"/>
    </location>
</feature>
<dbReference type="SUPFAM" id="SSF55811">
    <property type="entry name" value="Nudix"/>
    <property type="match status" value="1"/>
</dbReference>
<dbReference type="Gene3D" id="3.90.79.10">
    <property type="entry name" value="Nucleoside Triphosphate Pyrophosphohydrolase"/>
    <property type="match status" value="1"/>
</dbReference>
<dbReference type="RefSeq" id="WP_377359808.1">
    <property type="nucleotide sequence ID" value="NZ_JBHTCM010000014.1"/>
</dbReference>
<evidence type="ECO:0000256" key="2">
    <source>
        <dbReference type="ARBA" id="ARBA00022801"/>
    </source>
</evidence>
<dbReference type="EMBL" id="JBHTCM010000014">
    <property type="protein sequence ID" value="MFC7334244.1"/>
    <property type="molecule type" value="Genomic_DNA"/>
</dbReference>
<dbReference type="PRINTS" id="PR00502">
    <property type="entry name" value="NUDIXFAMILY"/>
</dbReference>
<dbReference type="CDD" id="cd04673">
    <property type="entry name" value="NUDIX_ADPRase"/>
    <property type="match status" value="1"/>
</dbReference>
<organism evidence="5 6">
    <name type="scientific">Rhodocista pekingensis</name>
    <dbReference type="NCBI Taxonomy" id="201185"/>
    <lineage>
        <taxon>Bacteria</taxon>
        <taxon>Pseudomonadati</taxon>
        <taxon>Pseudomonadota</taxon>
        <taxon>Alphaproteobacteria</taxon>
        <taxon>Rhodospirillales</taxon>
        <taxon>Azospirillaceae</taxon>
        <taxon>Rhodocista</taxon>
    </lineage>
</organism>
<dbReference type="GO" id="GO:0016787">
    <property type="term" value="F:hydrolase activity"/>
    <property type="evidence" value="ECO:0007669"/>
    <property type="project" value="UniProtKB-KW"/>
</dbReference>
<evidence type="ECO:0000313" key="5">
    <source>
        <dbReference type="EMBL" id="MFC7334244.1"/>
    </source>
</evidence>
<keyword evidence="2 3" id="KW-0378">Hydrolase</keyword>
<evidence type="ECO:0000313" key="6">
    <source>
        <dbReference type="Proteomes" id="UP001596456"/>
    </source>
</evidence>
<reference evidence="6" key="1">
    <citation type="journal article" date="2019" name="Int. J. Syst. Evol. Microbiol.">
        <title>The Global Catalogue of Microorganisms (GCM) 10K type strain sequencing project: providing services to taxonomists for standard genome sequencing and annotation.</title>
        <authorList>
            <consortium name="The Broad Institute Genomics Platform"/>
            <consortium name="The Broad Institute Genome Sequencing Center for Infectious Disease"/>
            <person name="Wu L."/>
            <person name="Ma J."/>
        </authorList>
    </citation>
    <scope>NUCLEOTIDE SEQUENCE [LARGE SCALE GENOMIC DNA]</scope>
    <source>
        <strain evidence="6">CGMCC 1.16275</strain>
    </source>
</reference>
<keyword evidence="6" id="KW-1185">Reference proteome</keyword>
<dbReference type="PROSITE" id="PS51462">
    <property type="entry name" value="NUDIX"/>
    <property type="match status" value="1"/>
</dbReference>
<proteinExistence type="inferred from homology"/>
<dbReference type="InterPro" id="IPR015797">
    <property type="entry name" value="NUDIX_hydrolase-like_dom_sf"/>
</dbReference>
<comment type="similarity">
    <text evidence="3">Belongs to the Nudix hydrolase family.</text>
</comment>
<accession>A0ABW2KW04</accession>
<dbReference type="InterPro" id="IPR000086">
    <property type="entry name" value="NUDIX_hydrolase_dom"/>
</dbReference>
<comment type="caution">
    <text evidence="5">The sequence shown here is derived from an EMBL/GenBank/DDBJ whole genome shotgun (WGS) entry which is preliminary data.</text>
</comment>
<dbReference type="PANTHER" id="PTHR43736">
    <property type="entry name" value="ADP-RIBOSE PYROPHOSPHATASE"/>
    <property type="match status" value="1"/>
</dbReference>
<dbReference type="InterPro" id="IPR020084">
    <property type="entry name" value="NUDIX_hydrolase_CS"/>
</dbReference>
<evidence type="ECO:0000259" key="4">
    <source>
        <dbReference type="PROSITE" id="PS51462"/>
    </source>
</evidence>
<dbReference type="PANTHER" id="PTHR43736:SF1">
    <property type="entry name" value="DIHYDRONEOPTERIN TRIPHOSPHATE DIPHOSPHATASE"/>
    <property type="match status" value="1"/>
</dbReference>
<dbReference type="Pfam" id="PF00293">
    <property type="entry name" value="NUDIX"/>
    <property type="match status" value="1"/>
</dbReference>
<dbReference type="Proteomes" id="UP001596456">
    <property type="component" value="Unassembled WGS sequence"/>
</dbReference>
<dbReference type="InterPro" id="IPR020476">
    <property type="entry name" value="Nudix_hydrolase"/>
</dbReference>
<dbReference type="PROSITE" id="PS00893">
    <property type="entry name" value="NUDIX_BOX"/>
    <property type="match status" value="1"/>
</dbReference>
<protein>
    <submittedName>
        <fullName evidence="5">NUDIX hydrolase</fullName>
    </submittedName>
</protein>